<feature type="domain" description="Helicase ATP-binding" evidence="8">
    <location>
        <begin position="163"/>
        <end position="337"/>
    </location>
</feature>
<dbReference type="Pfam" id="PF00271">
    <property type="entry name" value="Helicase_C"/>
    <property type="match status" value="1"/>
</dbReference>
<evidence type="ECO:0000256" key="1">
    <source>
        <dbReference type="ARBA" id="ARBA00022741"/>
    </source>
</evidence>
<feature type="compositionally biased region" description="Polar residues" evidence="7">
    <location>
        <begin position="586"/>
        <end position="595"/>
    </location>
</feature>
<comment type="caution">
    <text evidence="11">The sequence shown here is derived from an EMBL/GenBank/DDBJ whole genome shotgun (WGS) entry which is preliminary data.</text>
</comment>
<evidence type="ECO:0000259" key="9">
    <source>
        <dbReference type="PROSITE" id="PS51194"/>
    </source>
</evidence>
<evidence type="ECO:0000259" key="10">
    <source>
        <dbReference type="PROSITE" id="PS51195"/>
    </source>
</evidence>
<dbReference type="InterPro" id="IPR014001">
    <property type="entry name" value="Helicase_ATP-bd"/>
</dbReference>
<evidence type="ECO:0000313" key="11">
    <source>
        <dbReference type="EMBL" id="KAK9787623.1"/>
    </source>
</evidence>
<dbReference type="GO" id="GO:0005829">
    <property type="term" value="C:cytosol"/>
    <property type="evidence" value="ECO:0007669"/>
    <property type="project" value="TreeGrafter"/>
</dbReference>
<evidence type="ECO:0000256" key="3">
    <source>
        <dbReference type="ARBA" id="ARBA00022806"/>
    </source>
</evidence>
<dbReference type="SUPFAM" id="SSF52540">
    <property type="entry name" value="P-loop containing nucleoside triphosphate hydrolases"/>
    <property type="match status" value="2"/>
</dbReference>
<dbReference type="PROSITE" id="PS51194">
    <property type="entry name" value="HELICASE_CTER"/>
    <property type="match status" value="1"/>
</dbReference>
<gene>
    <name evidence="11" type="ORF">WJX73_001953</name>
</gene>
<dbReference type="InterPro" id="IPR027417">
    <property type="entry name" value="P-loop_NTPase"/>
</dbReference>
<feature type="compositionally biased region" description="Basic residues" evidence="7">
    <location>
        <begin position="741"/>
        <end position="763"/>
    </location>
</feature>
<dbReference type="Gene3D" id="3.40.50.300">
    <property type="entry name" value="P-loop containing nucleotide triphosphate hydrolases"/>
    <property type="match status" value="2"/>
</dbReference>
<dbReference type="InterPro" id="IPR014014">
    <property type="entry name" value="RNA_helicase_DEAD_Q_motif"/>
</dbReference>
<keyword evidence="2 6" id="KW-0378">Hydrolase</keyword>
<feature type="domain" description="DEAD-box RNA helicase Q" evidence="10">
    <location>
        <begin position="132"/>
        <end position="160"/>
    </location>
</feature>
<sequence length="763" mass="82818">MAKFNPGFSFDFPDTTQPAQAPWDLTDAIREAGGKPLVSHSRPDQQLPPAKKAKIHAQKQSTHSQEDPDSASDASVQESDQESDQPLPGELDDQLSDRRHSHQEASTRAQPGMSADADYFGAAPEGTSFSAQAFSDLQLSRPLLRACSAVGYTQPTPIQAACIPVALMGRDISGSAVTGSGKTAAFALPILERLLFRNRRVAAIYALILTPTRELAVQVHSMVQRLAQYTDIRTALVVGGLSQQIQASTLRSQPEIVVATPGRLIDHVRNTQSVGLEDIQMLVLDEADRLLDMGFSEEVAEIIRMAPRSRQTMLFSATMTEEVAQLQSLSLNKPVRLAADEKLQAPAQLTQEIVRLKGAKAVAKEACLLSLASGAFRGGQTIIFASTKQQTHRLHLLFRLCGLPSTAELHGNLTQAQRLESLEAFRQGQAAFLLATDVAARGLDILGVRAVINYDAPSTLRSYLHRIGRTARAGKAGRALTMIEDGDRALAKAILKQTGAKLLERSLPAPTVASWSAKVTRCEDKLQAILQGEREERALRKAEMEAQKAANMMEYEDEIQARPARTWFQTEKQKRSRQAQAGAEKQTGSDNTGNNKKAVEKTGAKANKQGRNAEAKKARKDGKSDERKSARDSELAEEMRVAQKGIRAAKARESALKQTGVRPGIARKEALSTGREGSKKQKQPRKSRKGPADKASSGDADLFSGDGRGINPGQGLVSKVYAGGGRSGKLRVQAGVNKAEKNKRRRHGKGAKAFKSKGRHKRR</sequence>
<evidence type="ECO:0000259" key="8">
    <source>
        <dbReference type="PROSITE" id="PS51192"/>
    </source>
</evidence>
<keyword evidence="1 6" id="KW-0547">Nucleotide-binding</keyword>
<dbReference type="PROSITE" id="PS51192">
    <property type="entry name" value="HELICASE_ATP_BIND_1"/>
    <property type="match status" value="1"/>
</dbReference>
<feature type="short sequence motif" description="Q motif" evidence="5">
    <location>
        <begin position="132"/>
        <end position="160"/>
    </location>
</feature>
<dbReference type="GO" id="GO:0003676">
    <property type="term" value="F:nucleic acid binding"/>
    <property type="evidence" value="ECO:0007669"/>
    <property type="project" value="InterPro"/>
</dbReference>
<dbReference type="AlphaFoldDB" id="A0AAW1NPW5"/>
<dbReference type="EMBL" id="JALJOQ010000243">
    <property type="protein sequence ID" value="KAK9787623.1"/>
    <property type="molecule type" value="Genomic_DNA"/>
</dbReference>
<keyword evidence="3 6" id="KW-0347">Helicase</keyword>
<dbReference type="GO" id="GO:0005524">
    <property type="term" value="F:ATP binding"/>
    <property type="evidence" value="ECO:0007669"/>
    <property type="project" value="UniProtKB-KW"/>
</dbReference>
<feature type="region of interest" description="Disordered" evidence="7">
    <location>
        <begin position="1"/>
        <end position="120"/>
    </location>
</feature>
<evidence type="ECO:0000256" key="2">
    <source>
        <dbReference type="ARBA" id="ARBA00022801"/>
    </source>
</evidence>
<dbReference type="PANTHER" id="PTHR47959">
    <property type="entry name" value="ATP-DEPENDENT RNA HELICASE RHLE-RELATED"/>
    <property type="match status" value="1"/>
</dbReference>
<dbReference type="GO" id="GO:0003724">
    <property type="term" value="F:RNA helicase activity"/>
    <property type="evidence" value="ECO:0007669"/>
    <property type="project" value="InterPro"/>
</dbReference>
<keyword evidence="12" id="KW-1185">Reference proteome</keyword>
<dbReference type="SMART" id="SM00487">
    <property type="entry name" value="DEXDc"/>
    <property type="match status" value="1"/>
</dbReference>
<dbReference type="InterPro" id="IPR011545">
    <property type="entry name" value="DEAD/DEAH_box_helicase_dom"/>
</dbReference>
<dbReference type="PROSITE" id="PS51195">
    <property type="entry name" value="Q_MOTIF"/>
    <property type="match status" value="1"/>
</dbReference>
<dbReference type="CDD" id="cd18787">
    <property type="entry name" value="SF2_C_DEAD"/>
    <property type="match status" value="1"/>
</dbReference>
<accession>A0AAW1NPW5</accession>
<dbReference type="InterPro" id="IPR001650">
    <property type="entry name" value="Helicase_C-like"/>
</dbReference>
<feature type="compositionally biased region" description="Basic residues" evidence="7">
    <location>
        <begin position="680"/>
        <end position="689"/>
    </location>
</feature>
<evidence type="ECO:0000256" key="6">
    <source>
        <dbReference type="RuleBase" id="RU000492"/>
    </source>
</evidence>
<proteinExistence type="inferred from homology"/>
<evidence type="ECO:0000256" key="7">
    <source>
        <dbReference type="SAM" id="MobiDB-lite"/>
    </source>
</evidence>
<dbReference type="CDD" id="cd17947">
    <property type="entry name" value="DEADc_DDX27"/>
    <property type="match status" value="1"/>
</dbReference>
<protein>
    <submittedName>
        <fullName evidence="11">Uncharacterized protein</fullName>
    </submittedName>
</protein>
<dbReference type="GO" id="GO:0016787">
    <property type="term" value="F:hydrolase activity"/>
    <property type="evidence" value="ECO:0007669"/>
    <property type="project" value="UniProtKB-KW"/>
</dbReference>
<dbReference type="InterPro" id="IPR000629">
    <property type="entry name" value="RNA-helicase_DEAD-box_CS"/>
</dbReference>
<dbReference type="SMART" id="SM00490">
    <property type="entry name" value="HELICc"/>
    <property type="match status" value="1"/>
</dbReference>
<dbReference type="Pfam" id="PF00270">
    <property type="entry name" value="DEAD"/>
    <property type="match status" value="1"/>
</dbReference>
<dbReference type="Proteomes" id="UP001465755">
    <property type="component" value="Unassembled WGS sequence"/>
</dbReference>
<organism evidence="11 12">
    <name type="scientific">Symbiochloris irregularis</name>
    <dbReference type="NCBI Taxonomy" id="706552"/>
    <lineage>
        <taxon>Eukaryota</taxon>
        <taxon>Viridiplantae</taxon>
        <taxon>Chlorophyta</taxon>
        <taxon>core chlorophytes</taxon>
        <taxon>Trebouxiophyceae</taxon>
        <taxon>Trebouxiales</taxon>
        <taxon>Trebouxiaceae</taxon>
        <taxon>Symbiochloris</taxon>
    </lineage>
</organism>
<keyword evidence="4 6" id="KW-0067">ATP-binding</keyword>
<feature type="region of interest" description="Disordered" evidence="7">
    <location>
        <begin position="564"/>
        <end position="763"/>
    </location>
</feature>
<evidence type="ECO:0000313" key="12">
    <source>
        <dbReference type="Proteomes" id="UP001465755"/>
    </source>
</evidence>
<comment type="similarity">
    <text evidence="6">Belongs to the DEAD box helicase family.</text>
</comment>
<feature type="domain" description="Helicase C-terminal" evidence="9">
    <location>
        <begin position="348"/>
        <end position="520"/>
    </location>
</feature>
<feature type="compositionally biased region" description="Basic and acidic residues" evidence="7">
    <location>
        <begin position="95"/>
        <end position="105"/>
    </location>
</feature>
<feature type="compositionally biased region" description="Basic and acidic residues" evidence="7">
    <location>
        <begin position="611"/>
        <end position="641"/>
    </location>
</feature>
<evidence type="ECO:0000256" key="4">
    <source>
        <dbReference type="ARBA" id="ARBA00022840"/>
    </source>
</evidence>
<dbReference type="PANTHER" id="PTHR47959:SF14">
    <property type="entry name" value="DEAD-BOX ATP-DEPENDENT RNA HELICASE 28"/>
    <property type="match status" value="1"/>
</dbReference>
<dbReference type="InterPro" id="IPR050079">
    <property type="entry name" value="DEAD_box_RNA_helicase"/>
</dbReference>
<evidence type="ECO:0000256" key="5">
    <source>
        <dbReference type="PROSITE-ProRule" id="PRU00552"/>
    </source>
</evidence>
<reference evidence="11 12" key="1">
    <citation type="journal article" date="2024" name="Nat. Commun.">
        <title>Phylogenomics reveals the evolutionary origins of lichenization in chlorophyte algae.</title>
        <authorList>
            <person name="Puginier C."/>
            <person name="Libourel C."/>
            <person name="Otte J."/>
            <person name="Skaloud P."/>
            <person name="Haon M."/>
            <person name="Grisel S."/>
            <person name="Petersen M."/>
            <person name="Berrin J.G."/>
            <person name="Delaux P.M."/>
            <person name="Dal Grande F."/>
            <person name="Keller J."/>
        </authorList>
    </citation>
    <scope>NUCLEOTIDE SEQUENCE [LARGE SCALE GENOMIC DNA]</scope>
    <source>
        <strain evidence="11 12">SAG 2036</strain>
    </source>
</reference>
<dbReference type="PROSITE" id="PS00039">
    <property type="entry name" value="DEAD_ATP_HELICASE"/>
    <property type="match status" value="1"/>
</dbReference>
<name>A0AAW1NPW5_9CHLO</name>